<protein>
    <recommendedName>
        <fullName evidence="2">ABM domain-containing protein</fullName>
    </recommendedName>
</protein>
<accession>A0A6C0IUY9</accession>
<dbReference type="SUPFAM" id="SSF54909">
    <property type="entry name" value="Dimeric alpha+beta barrel"/>
    <property type="match status" value="1"/>
</dbReference>
<evidence type="ECO:0000313" key="1">
    <source>
        <dbReference type="EMBL" id="QHT96489.1"/>
    </source>
</evidence>
<sequence>MSKIVKIISKKVITQNLYGVSHIKLNDYVNNLSETAKNQPGFIKSNSYWEFEINHTGANCNSIETLSISEWKSIKDWDNWHTSKERLNIYNNYKDLDRTEKFSILKKRTLIDNVFLL</sequence>
<dbReference type="AlphaFoldDB" id="A0A6C0IUY9"/>
<proteinExistence type="predicted"/>
<dbReference type="InterPro" id="IPR011008">
    <property type="entry name" value="Dimeric_a/b-barrel"/>
</dbReference>
<reference evidence="1" key="1">
    <citation type="journal article" date="2020" name="Nature">
        <title>Giant virus diversity and host interactions through global metagenomics.</title>
        <authorList>
            <person name="Schulz F."/>
            <person name="Roux S."/>
            <person name="Paez-Espino D."/>
            <person name="Jungbluth S."/>
            <person name="Walsh D.A."/>
            <person name="Denef V.J."/>
            <person name="McMahon K.D."/>
            <person name="Konstantinidis K.T."/>
            <person name="Eloe-Fadrosh E.A."/>
            <person name="Kyrpides N.C."/>
            <person name="Woyke T."/>
        </authorList>
    </citation>
    <scope>NUCLEOTIDE SEQUENCE</scope>
    <source>
        <strain evidence="1">GVMAG-M-3300024302-11</strain>
    </source>
</reference>
<evidence type="ECO:0008006" key="2">
    <source>
        <dbReference type="Google" id="ProtNLM"/>
    </source>
</evidence>
<dbReference type="Gene3D" id="3.30.70.100">
    <property type="match status" value="1"/>
</dbReference>
<name>A0A6C0IUY9_9ZZZZ</name>
<dbReference type="EMBL" id="MN740258">
    <property type="protein sequence ID" value="QHT96489.1"/>
    <property type="molecule type" value="Genomic_DNA"/>
</dbReference>
<organism evidence="1">
    <name type="scientific">viral metagenome</name>
    <dbReference type="NCBI Taxonomy" id="1070528"/>
    <lineage>
        <taxon>unclassified sequences</taxon>
        <taxon>metagenomes</taxon>
        <taxon>organismal metagenomes</taxon>
    </lineage>
</organism>